<feature type="domain" description="C-type lectin" evidence="3">
    <location>
        <begin position="23"/>
        <end position="130"/>
    </location>
</feature>
<gene>
    <name evidence="4" type="ORF">CVLEPA_LOCUS15136</name>
</gene>
<feature type="compositionally biased region" description="Polar residues" evidence="1">
    <location>
        <begin position="359"/>
        <end position="372"/>
    </location>
</feature>
<evidence type="ECO:0000256" key="2">
    <source>
        <dbReference type="SAM" id="Phobius"/>
    </source>
</evidence>
<dbReference type="Gene3D" id="3.10.100.10">
    <property type="entry name" value="Mannose-Binding Protein A, subunit A"/>
    <property type="match status" value="1"/>
</dbReference>
<sequence length="595" mass="65600">MASRSCVINFNVQSDIFMFHPNKLSFDDAKNYCQQHGSKLAIVEDRKFFNHASTLTPYKRCVEQYYTIGLVKRPDSRSYVWLDGRPYHNEFGRINEATYSDCRSAAIKATGYNHPELYAFPCYRPLPFACFTSVIETTTPSTTTKRTTTATKPPTTTPTTTKRTTTTTKPPTTTTTTTRRTTTTTKPPTTTTTKRTTTTTKPSTTTPTTTRRTTTTTKPPTTTTTTTKRTTTTTKPPTTTTTTTKRTTTTTKPPIASTTTTEQSTSSAKLPTTTVQTTTINKKPTTAKRTTTTAKPPTNTTVEQTSKSTKLASISSTTKERIKTANPATITTAKQPTTATTATKQTPSIKPVKTKKQTPKLTRSTIASSSKTSARTVSTTTFKRFAGSSSEAKRSREAFVLSSTTKPPFTLDAAFINENGAATEYSPAQSLFRSSNKVTQTPMAISLAVSMLVLVALVMFFVWRRIQNKKQRSESEYTLALEAFDGQTIENGASGYERMRGFANRNVYEAQPTIELNQQPCSAMYDTLDHHEYFGIVDITEHNGCEYEAAVDVDTNTVYASMNPNMVDQNVYSEIAVDRPDVEDSADDEQAKCST</sequence>
<accession>A0ABP0G1W8</accession>
<keyword evidence="2" id="KW-0812">Transmembrane</keyword>
<dbReference type="InterPro" id="IPR016186">
    <property type="entry name" value="C-type_lectin-like/link_sf"/>
</dbReference>
<dbReference type="InterPro" id="IPR016187">
    <property type="entry name" value="CTDL_fold"/>
</dbReference>
<dbReference type="EMBL" id="CAWYQH010000097">
    <property type="protein sequence ID" value="CAK8684135.1"/>
    <property type="molecule type" value="Genomic_DNA"/>
</dbReference>
<evidence type="ECO:0000313" key="4">
    <source>
        <dbReference type="EMBL" id="CAK8684135.1"/>
    </source>
</evidence>
<feature type="compositionally biased region" description="Polar residues" evidence="1">
    <location>
        <begin position="302"/>
        <end position="317"/>
    </location>
</feature>
<feature type="compositionally biased region" description="Low complexity" evidence="1">
    <location>
        <begin position="335"/>
        <end position="346"/>
    </location>
</feature>
<evidence type="ECO:0000313" key="5">
    <source>
        <dbReference type="Proteomes" id="UP001642483"/>
    </source>
</evidence>
<dbReference type="InterPro" id="IPR001304">
    <property type="entry name" value="C-type_lectin-like"/>
</dbReference>
<feature type="transmembrane region" description="Helical" evidence="2">
    <location>
        <begin position="443"/>
        <end position="463"/>
    </location>
</feature>
<dbReference type="Pfam" id="PF00059">
    <property type="entry name" value="Lectin_C"/>
    <property type="match status" value="1"/>
</dbReference>
<name>A0ABP0G1W8_CLALP</name>
<keyword evidence="2" id="KW-0472">Membrane</keyword>
<evidence type="ECO:0000259" key="3">
    <source>
        <dbReference type="Pfam" id="PF00059"/>
    </source>
</evidence>
<comment type="caution">
    <text evidence="4">The sequence shown here is derived from an EMBL/GenBank/DDBJ whole genome shotgun (WGS) entry which is preliminary data.</text>
</comment>
<proteinExistence type="predicted"/>
<feature type="region of interest" description="Disordered" evidence="1">
    <location>
        <begin position="141"/>
        <end position="322"/>
    </location>
</feature>
<feature type="compositionally biased region" description="Low complexity" evidence="1">
    <location>
        <begin position="141"/>
        <end position="301"/>
    </location>
</feature>
<dbReference type="Proteomes" id="UP001642483">
    <property type="component" value="Unassembled WGS sequence"/>
</dbReference>
<evidence type="ECO:0000256" key="1">
    <source>
        <dbReference type="SAM" id="MobiDB-lite"/>
    </source>
</evidence>
<keyword evidence="5" id="KW-1185">Reference proteome</keyword>
<feature type="region of interest" description="Disordered" evidence="1">
    <location>
        <begin position="335"/>
        <end position="372"/>
    </location>
</feature>
<reference evidence="4 5" key="1">
    <citation type="submission" date="2024-02" db="EMBL/GenBank/DDBJ databases">
        <authorList>
            <person name="Daric V."/>
            <person name="Darras S."/>
        </authorList>
    </citation>
    <scope>NUCLEOTIDE SEQUENCE [LARGE SCALE GENOMIC DNA]</scope>
</reference>
<dbReference type="SUPFAM" id="SSF56436">
    <property type="entry name" value="C-type lectin-like"/>
    <property type="match status" value="1"/>
</dbReference>
<dbReference type="CDD" id="cd00037">
    <property type="entry name" value="CLECT"/>
    <property type="match status" value="1"/>
</dbReference>
<protein>
    <recommendedName>
        <fullName evidence="3">C-type lectin domain-containing protein</fullName>
    </recommendedName>
</protein>
<keyword evidence="2" id="KW-1133">Transmembrane helix</keyword>
<organism evidence="4 5">
    <name type="scientific">Clavelina lepadiformis</name>
    <name type="common">Light-bulb sea squirt</name>
    <name type="synonym">Ascidia lepadiformis</name>
    <dbReference type="NCBI Taxonomy" id="159417"/>
    <lineage>
        <taxon>Eukaryota</taxon>
        <taxon>Metazoa</taxon>
        <taxon>Chordata</taxon>
        <taxon>Tunicata</taxon>
        <taxon>Ascidiacea</taxon>
        <taxon>Aplousobranchia</taxon>
        <taxon>Clavelinidae</taxon>
        <taxon>Clavelina</taxon>
    </lineage>
</organism>